<dbReference type="EMBL" id="CABVIE010000002">
    <property type="protein sequence ID" value="VVO64185.1"/>
    <property type="molecule type" value="Genomic_DNA"/>
</dbReference>
<dbReference type="Proteomes" id="UP000327111">
    <property type="component" value="Unassembled WGS sequence"/>
</dbReference>
<dbReference type="EMBL" id="CABVIF010000002">
    <property type="protein sequence ID" value="VVO76878.1"/>
    <property type="molecule type" value="Genomic_DNA"/>
</dbReference>
<sequence>MASPFVPFPMFCPYAQWRPWGLEQFPENNELTARLEAVDASCLPFVSLWYCQRYLAWLAHSWTPEQANESYYFETIHLERLLNWCFSKGLSLLDLQAQDLCRYVEFFRSPSADWCAPAVCLKFLPNPLEPYGNWMMNPSWRPFLSSPRDVSCQLGLAQVVINRFYDFYFQDVSIPQAGSVLGGLWAQPKRHFSKLSEYELDWYMKSLAALPYGEDYKQLTLMYFAVARFSLQSRRQVIGSQSSPGLLSQFSKGANGVWLEMLPQGEMRALDPKFSDIFELYLKHLDVDAGRPLQPSKLFSTSPEGKFARKCRLQLVEMAADSSDPVIRNAVEKFRTLTFSSIRKSFR</sequence>
<reference evidence="3 4" key="1">
    <citation type="submission" date="2019-09" db="EMBL/GenBank/DDBJ databases">
        <authorList>
            <person name="Chandra G."/>
            <person name="Truman W A."/>
        </authorList>
    </citation>
    <scope>NUCLEOTIDE SEQUENCE [LARGE SCALE GENOMIC DNA]</scope>
    <source>
        <strain evidence="2">PS854</strain>
        <strain evidence="1">PS900</strain>
    </source>
</reference>
<proteinExistence type="predicted"/>
<organism evidence="2 4">
    <name type="scientific">Pseudomonas fluorescens</name>
    <dbReference type="NCBI Taxonomy" id="294"/>
    <lineage>
        <taxon>Bacteria</taxon>
        <taxon>Pseudomonadati</taxon>
        <taxon>Pseudomonadota</taxon>
        <taxon>Gammaproteobacteria</taxon>
        <taxon>Pseudomonadales</taxon>
        <taxon>Pseudomonadaceae</taxon>
        <taxon>Pseudomonas</taxon>
    </lineage>
</organism>
<protein>
    <recommendedName>
        <fullName evidence="5">Integrase</fullName>
    </recommendedName>
</protein>
<evidence type="ECO:0000313" key="4">
    <source>
        <dbReference type="Proteomes" id="UP000327111"/>
    </source>
</evidence>
<name>A0A5E7HJM1_PSEFL</name>
<gene>
    <name evidence="2" type="ORF">PS854_01593</name>
    <name evidence="1" type="ORF">PS900_00962</name>
</gene>
<dbReference type="AlphaFoldDB" id="A0A5E7HJM1"/>
<evidence type="ECO:0008006" key="5">
    <source>
        <dbReference type="Google" id="ProtNLM"/>
    </source>
</evidence>
<evidence type="ECO:0000313" key="2">
    <source>
        <dbReference type="EMBL" id="VVO76878.1"/>
    </source>
</evidence>
<dbReference type="Proteomes" id="UP000325723">
    <property type="component" value="Unassembled WGS sequence"/>
</dbReference>
<evidence type="ECO:0000313" key="3">
    <source>
        <dbReference type="Proteomes" id="UP000325723"/>
    </source>
</evidence>
<accession>A0A5E7HJM1</accession>
<evidence type="ECO:0000313" key="1">
    <source>
        <dbReference type="EMBL" id="VVO64185.1"/>
    </source>
</evidence>